<keyword evidence="15" id="KW-1185">Reference proteome</keyword>
<evidence type="ECO:0000256" key="5">
    <source>
        <dbReference type="ARBA" id="ARBA00022840"/>
    </source>
</evidence>
<evidence type="ECO:0000256" key="12">
    <source>
        <dbReference type="SAM" id="MobiDB-lite"/>
    </source>
</evidence>
<dbReference type="Pfam" id="PF00069">
    <property type="entry name" value="Pkinase"/>
    <property type="match status" value="1"/>
</dbReference>
<dbReference type="InterPro" id="IPR000719">
    <property type="entry name" value="Prot_kinase_dom"/>
</dbReference>
<dbReference type="EMBL" id="JBFMKM010000003">
    <property type="protein sequence ID" value="KAL1310642.1"/>
    <property type="molecule type" value="Genomic_DNA"/>
</dbReference>
<proteinExistence type="inferred from homology"/>
<sequence length="439" mass="50751">MTEHGGRRTFKVFHQDFSVDSRYMVTKELGQGAYGIVCAAQSQHNPTESVAIKKITNVFSKRILAKRALREIKLLDHFRGHRNITCLYDMDIVGDPRTYNEVYLYEELMECDLAAIIRSGQPLTDAHFQSFIYQILCGLKYIHSANVLHRDLKPGNLLVNADCELKICDFGLARGITPDPNEPGKAGQQTEYVATRWYRAPEIMLSFSEYTKAIDVWSVGCILAELLGGKPFLKGKDYVDQLNKILERLGSPDENTLQMIRQPRAREYVASLPHMPKIPFRHTFPNANPDALDLLERMLTFVPSERITAEQALEHKYLAIWHDPADEPSCPKLFDFRFEELQEIPDLRVAVYDEVRRFRHEVRAPVQQQQYQQYQQQQMQQQGQPQHYDYQQQAGQVPIPSQWDNRQSEDPKPQEFGQSNSQGLERELEYGLDAYGVRQ</sequence>
<dbReference type="InterPro" id="IPR003527">
    <property type="entry name" value="MAP_kinase_CS"/>
</dbReference>
<name>A0ABR3PMJ1_9PEZI</name>
<evidence type="ECO:0000256" key="3">
    <source>
        <dbReference type="ARBA" id="ARBA00022741"/>
    </source>
</evidence>
<evidence type="ECO:0000313" key="15">
    <source>
        <dbReference type="Proteomes" id="UP001562354"/>
    </source>
</evidence>
<evidence type="ECO:0000256" key="8">
    <source>
        <dbReference type="ARBA" id="ARBA00048130"/>
    </source>
</evidence>
<comment type="catalytic activity">
    <reaction evidence="7">
        <text>L-threonyl-[protein] + ATP = O-phospho-L-threonyl-[protein] + ADP + H(+)</text>
        <dbReference type="Rhea" id="RHEA:46608"/>
        <dbReference type="Rhea" id="RHEA-COMP:11060"/>
        <dbReference type="Rhea" id="RHEA-COMP:11605"/>
        <dbReference type="ChEBI" id="CHEBI:15378"/>
        <dbReference type="ChEBI" id="CHEBI:30013"/>
        <dbReference type="ChEBI" id="CHEBI:30616"/>
        <dbReference type="ChEBI" id="CHEBI:61977"/>
        <dbReference type="ChEBI" id="CHEBI:456216"/>
        <dbReference type="EC" id="2.7.11.24"/>
    </reaction>
    <physiologicalReaction direction="left-to-right" evidence="7">
        <dbReference type="Rhea" id="RHEA:46609"/>
    </physiologicalReaction>
</comment>
<evidence type="ECO:0000256" key="7">
    <source>
        <dbReference type="ARBA" id="ARBA00047919"/>
    </source>
</evidence>
<feature type="domain" description="Protein kinase" evidence="13">
    <location>
        <begin position="23"/>
        <end position="318"/>
    </location>
</feature>
<evidence type="ECO:0000256" key="1">
    <source>
        <dbReference type="ARBA" id="ARBA00022527"/>
    </source>
</evidence>
<dbReference type="Gene3D" id="1.10.510.10">
    <property type="entry name" value="Transferase(Phosphotransferase) domain 1"/>
    <property type="match status" value="1"/>
</dbReference>
<dbReference type="InterPro" id="IPR011009">
    <property type="entry name" value="Kinase-like_dom_sf"/>
</dbReference>
<comment type="catalytic activity">
    <reaction evidence="8">
        <text>L-seryl-[protein] + ATP = O-phospho-L-seryl-[protein] + ADP + H(+)</text>
        <dbReference type="Rhea" id="RHEA:17989"/>
        <dbReference type="Rhea" id="RHEA-COMP:9863"/>
        <dbReference type="Rhea" id="RHEA-COMP:11604"/>
        <dbReference type="ChEBI" id="CHEBI:15378"/>
        <dbReference type="ChEBI" id="CHEBI:29999"/>
        <dbReference type="ChEBI" id="CHEBI:30616"/>
        <dbReference type="ChEBI" id="CHEBI:83421"/>
        <dbReference type="ChEBI" id="CHEBI:456216"/>
        <dbReference type="EC" id="2.7.11.24"/>
    </reaction>
    <physiologicalReaction direction="left-to-right" evidence="8">
        <dbReference type="Rhea" id="RHEA:17990"/>
    </physiologicalReaction>
</comment>
<evidence type="ECO:0000259" key="13">
    <source>
        <dbReference type="PROSITE" id="PS50011"/>
    </source>
</evidence>
<gene>
    <name evidence="14" type="ORF">AAFC00_000910</name>
</gene>
<dbReference type="CDD" id="cd07857">
    <property type="entry name" value="STKc_MPK1"/>
    <property type="match status" value="1"/>
</dbReference>
<feature type="region of interest" description="Disordered" evidence="12">
    <location>
        <begin position="399"/>
        <end position="439"/>
    </location>
</feature>
<dbReference type="EC" id="2.7.11.24" evidence="11"/>
<feature type="region of interest" description="Disordered" evidence="12">
    <location>
        <begin position="373"/>
        <end position="392"/>
    </location>
</feature>
<comment type="similarity">
    <text evidence="11">Belongs to the protein kinase superfamily. Ser/Thr protein kinase family. MAP kinase subfamily.</text>
</comment>
<keyword evidence="4 11" id="KW-0418">Kinase</keyword>
<dbReference type="SUPFAM" id="SSF56112">
    <property type="entry name" value="Protein kinase-like (PK-like)"/>
    <property type="match status" value="1"/>
</dbReference>
<evidence type="ECO:0000256" key="6">
    <source>
        <dbReference type="ARBA" id="ARBA00023159"/>
    </source>
</evidence>
<comment type="activity regulation">
    <text evidence="11">Activated by threonine and tyrosine phosphorylation.</text>
</comment>
<keyword evidence="3 9" id="KW-0547">Nucleotide-binding</keyword>
<keyword evidence="11" id="KW-0460">Magnesium</keyword>
<keyword evidence="2 11" id="KW-0808">Transferase</keyword>
<organism evidence="14 15">
    <name type="scientific">Neodothiora populina</name>
    <dbReference type="NCBI Taxonomy" id="2781224"/>
    <lineage>
        <taxon>Eukaryota</taxon>
        <taxon>Fungi</taxon>
        <taxon>Dikarya</taxon>
        <taxon>Ascomycota</taxon>
        <taxon>Pezizomycotina</taxon>
        <taxon>Dothideomycetes</taxon>
        <taxon>Dothideomycetidae</taxon>
        <taxon>Dothideales</taxon>
        <taxon>Dothioraceae</taxon>
        <taxon>Neodothiora</taxon>
    </lineage>
</organism>
<evidence type="ECO:0000256" key="10">
    <source>
        <dbReference type="RuleBase" id="RU000304"/>
    </source>
</evidence>
<evidence type="ECO:0000256" key="4">
    <source>
        <dbReference type="ARBA" id="ARBA00022777"/>
    </source>
</evidence>
<evidence type="ECO:0000313" key="14">
    <source>
        <dbReference type="EMBL" id="KAL1310642.1"/>
    </source>
</evidence>
<dbReference type="PROSITE" id="PS01351">
    <property type="entry name" value="MAPK"/>
    <property type="match status" value="1"/>
</dbReference>
<accession>A0ABR3PMJ1</accession>
<dbReference type="PROSITE" id="PS00108">
    <property type="entry name" value="PROTEIN_KINASE_ST"/>
    <property type="match status" value="1"/>
</dbReference>
<dbReference type="SMART" id="SM00220">
    <property type="entry name" value="S_TKc"/>
    <property type="match status" value="1"/>
</dbReference>
<evidence type="ECO:0000256" key="2">
    <source>
        <dbReference type="ARBA" id="ARBA00022679"/>
    </source>
</evidence>
<dbReference type="PANTHER" id="PTHR24055">
    <property type="entry name" value="MITOGEN-ACTIVATED PROTEIN KINASE"/>
    <property type="match status" value="1"/>
</dbReference>
<protein>
    <recommendedName>
        <fullName evidence="11">Mitogen-activated protein kinase</fullName>
        <ecNumber evidence="11">2.7.11.24</ecNumber>
    </recommendedName>
</protein>
<reference evidence="14 15" key="1">
    <citation type="submission" date="2024-07" db="EMBL/GenBank/DDBJ databases">
        <title>Draft sequence of the Neodothiora populina.</title>
        <authorList>
            <person name="Drown D.D."/>
            <person name="Schuette U.S."/>
            <person name="Buechlein A.B."/>
            <person name="Rusch D.R."/>
            <person name="Winton L.W."/>
            <person name="Adams G.A."/>
        </authorList>
    </citation>
    <scope>NUCLEOTIDE SEQUENCE [LARGE SCALE GENOMIC DNA]</scope>
    <source>
        <strain evidence="14 15">CPC 39397</strain>
    </source>
</reference>
<dbReference type="InterPro" id="IPR050117">
    <property type="entry name" value="MAPK"/>
</dbReference>
<keyword evidence="6" id="KW-0010">Activator</keyword>
<dbReference type="GeneID" id="95974613"/>
<keyword evidence="5 9" id="KW-0067">ATP-binding</keyword>
<evidence type="ECO:0000256" key="11">
    <source>
        <dbReference type="RuleBase" id="RU361165"/>
    </source>
</evidence>
<dbReference type="PROSITE" id="PS00107">
    <property type="entry name" value="PROTEIN_KINASE_ATP"/>
    <property type="match status" value="1"/>
</dbReference>
<comment type="cofactor">
    <cofactor evidence="11">
        <name>Mg(2+)</name>
        <dbReference type="ChEBI" id="CHEBI:18420"/>
    </cofactor>
</comment>
<feature type="binding site" evidence="9">
    <location>
        <position position="54"/>
    </location>
    <ligand>
        <name>ATP</name>
        <dbReference type="ChEBI" id="CHEBI:30616"/>
    </ligand>
</feature>
<keyword evidence="1 10" id="KW-0723">Serine/threonine-protein kinase</keyword>
<dbReference type="InterPro" id="IPR008271">
    <property type="entry name" value="Ser/Thr_kinase_AS"/>
</dbReference>
<evidence type="ECO:0000256" key="9">
    <source>
        <dbReference type="PROSITE-ProRule" id="PRU10141"/>
    </source>
</evidence>
<comment type="caution">
    <text evidence="14">The sequence shown here is derived from an EMBL/GenBank/DDBJ whole genome shotgun (WGS) entry which is preliminary data.</text>
</comment>
<dbReference type="Gene3D" id="3.30.200.20">
    <property type="entry name" value="Phosphorylase Kinase, domain 1"/>
    <property type="match status" value="1"/>
</dbReference>
<dbReference type="Proteomes" id="UP001562354">
    <property type="component" value="Unassembled WGS sequence"/>
</dbReference>
<dbReference type="InterPro" id="IPR017441">
    <property type="entry name" value="Protein_kinase_ATP_BS"/>
</dbReference>
<dbReference type="RefSeq" id="XP_069203491.1">
    <property type="nucleotide sequence ID" value="XM_069347647.1"/>
</dbReference>
<dbReference type="PROSITE" id="PS50011">
    <property type="entry name" value="PROTEIN_KINASE_DOM"/>
    <property type="match status" value="1"/>
</dbReference>